<proteinExistence type="predicted"/>
<protein>
    <submittedName>
        <fullName evidence="2">Nucleic-acid-binding protein from transposon X-element</fullName>
    </submittedName>
</protein>
<reference evidence="2 3" key="1">
    <citation type="journal article" date="2024" name="Ann. Entomol. Soc. Am.">
        <title>Genomic analyses of the southern and eastern yellowjacket wasps (Hymenoptera: Vespidae) reveal evolutionary signatures of social life.</title>
        <authorList>
            <person name="Catto M.A."/>
            <person name="Caine P.B."/>
            <person name="Orr S.E."/>
            <person name="Hunt B.G."/>
            <person name="Goodisman M.A.D."/>
        </authorList>
    </citation>
    <scope>NUCLEOTIDE SEQUENCE [LARGE SCALE GENOMIC DNA]</scope>
    <source>
        <strain evidence="2">233</strain>
        <tissue evidence="2">Head and thorax</tissue>
    </source>
</reference>
<dbReference type="Proteomes" id="UP001607302">
    <property type="component" value="Unassembled WGS sequence"/>
</dbReference>
<evidence type="ECO:0000313" key="3">
    <source>
        <dbReference type="Proteomes" id="UP001607302"/>
    </source>
</evidence>
<organism evidence="2 3">
    <name type="scientific">Vespula squamosa</name>
    <name type="common">Southern yellow jacket</name>
    <name type="synonym">Wasp</name>
    <dbReference type="NCBI Taxonomy" id="30214"/>
    <lineage>
        <taxon>Eukaryota</taxon>
        <taxon>Metazoa</taxon>
        <taxon>Ecdysozoa</taxon>
        <taxon>Arthropoda</taxon>
        <taxon>Hexapoda</taxon>
        <taxon>Insecta</taxon>
        <taxon>Pterygota</taxon>
        <taxon>Neoptera</taxon>
        <taxon>Endopterygota</taxon>
        <taxon>Hymenoptera</taxon>
        <taxon>Apocrita</taxon>
        <taxon>Aculeata</taxon>
        <taxon>Vespoidea</taxon>
        <taxon>Vespidae</taxon>
        <taxon>Vespinae</taxon>
        <taxon>Vespula</taxon>
    </lineage>
</organism>
<dbReference type="EMBL" id="JAUDFV010000115">
    <property type="protein sequence ID" value="KAL2729744.1"/>
    <property type="molecule type" value="Genomic_DNA"/>
</dbReference>
<sequence>MLLDKTICIIRNRQKSTDIAHITFTQSGQTELLDNKKATTEKCRIQLKEDRPFRIIIKNLHPITDPKKIAQELKAIGHETSKLPYNIKHKATKQPLSIFFFNLLLKSNNKEIYSLDNS</sequence>
<dbReference type="Pfam" id="PF07530">
    <property type="entry name" value="PRE_C2HC"/>
    <property type="match status" value="1"/>
</dbReference>
<dbReference type="InterPro" id="IPR006579">
    <property type="entry name" value="Pre_C2HC_dom"/>
</dbReference>
<feature type="domain" description="Pre-C2HC" evidence="1">
    <location>
        <begin position="67"/>
        <end position="115"/>
    </location>
</feature>
<evidence type="ECO:0000313" key="2">
    <source>
        <dbReference type="EMBL" id="KAL2729744.1"/>
    </source>
</evidence>
<keyword evidence="3" id="KW-1185">Reference proteome</keyword>
<gene>
    <name evidence="2" type="ORF">V1478_005584</name>
</gene>
<accession>A0ABD2BAH4</accession>
<evidence type="ECO:0000259" key="1">
    <source>
        <dbReference type="Pfam" id="PF07530"/>
    </source>
</evidence>
<name>A0ABD2BAH4_VESSQ</name>
<comment type="caution">
    <text evidence="2">The sequence shown here is derived from an EMBL/GenBank/DDBJ whole genome shotgun (WGS) entry which is preliminary data.</text>
</comment>
<dbReference type="AlphaFoldDB" id="A0ABD2BAH4"/>